<dbReference type="Gene3D" id="3.40.390.30">
    <property type="entry name" value="Metalloproteases ('zincins'), catalytic domain"/>
    <property type="match status" value="1"/>
</dbReference>
<dbReference type="GO" id="GO:0008270">
    <property type="term" value="F:zinc ion binding"/>
    <property type="evidence" value="ECO:0007669"/>
    <property type="project" value="UniProtKB-UniRule"/>
</dbReference>
<evidence type="ECO:0000256" key="6">
    <source>
        <dbReference type="ARBA" id="ARBA00022833"/>
    </source>
</evidence>
<dbReference type="AlphaFoldDB" id="A0A956LWS5"/>
<dbReference type="Proteomes" id="UP000697710">
    <property type="component" value="Unassembled WGS sequence"/>
</dbReference>
<organism evidence="8 9">
    <name type="scientific">Eiseniibacteriota bacterium</name>
    <dbReference type="NCBI Taxonomy" id="2212470"/>
    <lineage>
        <taxon>Bacteria</taxon>
        <taxon>Candidatus Eiseniibacteriota</taxon>
    </lineage>
</organism>
<dbReference type="EMBL" id="JAGQHR010000031">
    <property type="protein sequence ID" value="MCA9726452.1"/>
    <property type="molecule type" value="Genomic_DNA"/>
</dbReference>
<dbReference type="PANTHER" id="PTHR46986:SF1">
    <property type="entry name" value="ENDORIBONUCLEASE YBEY, CHLOROPLASTIC"/>
    <property type="match status" value="1"/>
</dbReference>
<proteinExistence type="inferred from homology"/>
<reference evidence="8" key="1">
    <citation type="submission" date="2020-04" db="EMBL/GenBank/DDBJ databases">
        <authorList>
            <person name="Zhang T."/>
        </authorList>
    </citation>
    <scope>NUCLEOTIDE SEQUENCE</scope>
    <source>
        <strain evidence="8">HKST-UBA01</strain>
    </source>
</reference>
<dbReference type="NCBIfam" id="TIGR00043">
    <property type="entry name" value="rRNA maturation RNase YbeY"/>
    <property type="match status" value="1"/>
</dbReference>
<accession>A0A956LWS5</accession>
<dbReference type="HAMAP" id="MF_00009">
    <property type="entry name" value="Endoribonucl_YbeY"/>
    <property type="match status" value="1"/>
</dbReference>
<gene>
    <name evidence="7 8" type="primary">ybeY</name>
    <name evidence="8" type="ORF">KC729_02140</name>
</gene>
<dbReference type="InterPro" id="IPR002036">
    <property type="entry name" value="YbeY"/>
</dbReference>
<dbReference type="GO" id="GO:0006364">
    <property type="term" value="P:rRNA processing"/>
    <property type="evidence" value="ECO:0007669"/>
    <property type="project" value="UniProtKB-UniRule"/>
</dbReference>
<protein>
    <recommendedName>
        <fullName evidence="7">Endoribonuclease YbeY</fullName>
        <ecNumber evidence="7">3.1.-.-</ecNumber>
    </recommendedName>
</protein>
<keyword evidence="3 7" id="KW-0479">Metal-binding</keyword>
<evidence type="ECO:0000256" key="4">
    <source>
        <dbReference type="ARBA" id="ARBA00022759"/>
    </source>
</evidence>
<dbReference type="SUPFAM" id="SSF55486">
    <property type="entry name" value="Metalloproteases ('zincins'), catalytic domain"/>
    <property type="match status" value="1"/>
</dbReference>
<evidence type="ECO:0000256" key="1">
    <source>
        <dbReference type="ARBA" id="ARBA00010875"/>
    </source>
</evidence>
<comment type="similarity">
    <text evidence="1 7">Belongs to the endoribonuclease YbeY family.</text>
</comment>
<evidence type="ECO:0000256" key="7">
    <source>
        <dbReference type="HAMAP-Rule" id="MF_00009"/>
    </source>
</evidence>
<reference evidence="8" key="2">
    <citation type="journal article" date="2021" name="Microbiome">
        <title>Successional dynamics and alternative stable states in a saline activated sludge microbial community over 9 years.</title>
        <authorList>
            <person name="Wang Y."/>
            <person name="Ye J."/>
            <person name="Ju F."/>
            <person name="Liu L."/>
            <person name="Boyd J.A."/>
            <person name="Deng Y."/>
            <person name="Parks D.H."/>
            <person name="Jiang X."/>
            <person name="Yin X."/>
            <person name="Woodcroft B.J."/>
            <person name="Tyson G.W."/>
            <person name="Hugenholtz P."/>
            <person name="Polz M.F."/>
            <person name="Zhang T."/>
        </authorList>
    </citation>
    <scope>NUCLEOTIDE SEQUENCE</scope>
    <source>
        <strain evidence="8">HKST-UBA01</strain>
    </source>
</reference>
<evidence type="ECO:0000256" key="3">
    <source>
        <dbReference type="ARBA" id="ARBA00022723"/>
    </source>
</evidence>
<comment type="caution">
    <text evidence="8">The sequence shown here is derived from an EMBL/GenBank/DDBJ whole genome shotgun (WGS) entry which is preliminary data.</text>
</comment>
<comment type="subcellular location">
    <subcellularLocation>
        <location evidence="7">Cytoplasm</location>
    </subcellularLocation>
</comment>
<dbReference type="PANTHER" id="PTHR46986">
    <property type="entry name" value="ENDORIBONUCLEASE YBEY, CHLOROPLASTIC"/>
    <property type="match status" value="1"/>
</dbReference>
<keyword evidence="7" id="KW-0963">Cytoplasm</keyword>
<feature type="binding site" evidence="7">
    <location>
        <position position="116"/>
    </location>
    <ligand>
        <name>Zn(2+)</name>
        <dbReference type="ChEBI" id="CHEBI:29105"/>
        <note>catalytic</note>
    </ligand>
</feature>
<comment type="function">
    <text evidence="7">Single strand-specific metallo-endoribonuclease involved in late-stage 70S ribosome quality control and in maturation of the 3' terminus of the 16S rRNA.</text>
</comment>
<dbReference type="GO" id="GO:0005737">
    <property type="term" value="C:cytoplasm"/>
    <property type="evidence" value="ECO:0007669"/>
    <property type="project" value="UniProtKB-SubCell"/>
</dbReference>
<comment type="cofactor">
    <cofactor evidence="7">
        <name>Zn(2+)</name>
        <dbReference type="ChEBI" id="CHEBI:29105"/>
    </cofactor>
    <text evidence="7">Binds 1 zinc ion.</text>
</comment>
<keyword evidence="2 7" id="KW-0540">Nuclease</keyword>
<evidence type="ECO:0000256" key="5">
    <source>
        <dbReference type="ARBA" id="ARBA00022801"/>
    </source>
</evidence>
<evidence type="ECO:0000313" key="9">
    <source>
        <dbReference type="Proteomes" id="UP000697710"/>
    </source>
</evidence>
<feature type="binding site" evidence="7">
    <location>
        <position position="120"/>
    </location>
    <ligand>
        <name>Zn(2+)</name>
        <dbReference type="ChEBI" id="CHEBI:29105"/>
        <note>catalytic</note>
    </ligand>
</feature>
<dbReference type="EC" id="3.1.-.-" evidence="7"/>
<evidence type="ECO:0000313" key="8">
    <source>
        <dbReference type="EMBL" id="MCA9726452.1"/>
    </source>
</evidence>
<dbReference type="GO" id="GO:0004222">
    <property type="term" value="F:metalloendopeptidase activity"/>
    <property type="evidence" value="ECO:0007669"/>
    <property type="project" value="InterPro"/>
</dbReference>
<keyword evidence="7" id="KW-0698">rRNA processing</keyword>
<keyword evidence="7" id="KW-0690">Ribosome biogenesis</keyword>
<dbReference type="GO" id="GO:0004521">
    <property type="term" value="F:RNA endonuclease activity"/>
    <property type="evidence" value="ECO:0007669"/>
    <property type="project" value="UniProtKB-UniRule"/>
</dbReference>
<feature type="binding site" evidence="7">
    <location>
        <position position="126"/>
    </location>
    <ligand>
        <name>Zn(2+)</name>
        <dbReference type="ChEBI" id="CHEBI:29105"/>
        <note>catalytic</note>
    </ligand>
</feature>
<evidence type="ECO:0000256" key="2">
    <source>
        <dbReference type="ARBA" id="ARBA00022722"/>
    </source>
</evidence>
<dbReference type="Pfam" id="PF02130">
    <property type="entry name" value="YbeY"/>
    <property type="match status" value="1"/>
</dbReference>
<keyword evidence="5 7" id="KW-0378">Hydrolase</keyword>
<name>A0A956LWS5_UNCEI</name>
<keyword evidence="6 7" id="KW-0862">Zinc</keyword>
<dbReference type="InterPro" id="IPR023091">
    <property type="entry name" value="MetalPrtase_cat_dom_sf_prd"/>
</dbReference>
<sequence>MRSRDLLPIDNRVRRIRIDRDGLRRLVDRCLTDEGVDPGSGLGLVLCGDRLMRRLNRTWRGLDRTTDVLSFPSGDAVPGVGDPILGEVVISIPRCRLQAREQGVELGVELVRLVVHGALHVLGYDHERAADRARMVPRERVHRGWARRHGLGAGLCLVTADRAGSRRSAGSGRSR</sequence>
<keyword evidence="4 7" id="KW-0255">Endonuclease</keyword>